<organism evidence="2 3">
    <name type="scientific">Caenorhabditis briggsae</name>
    <dbReference type="NCBI Taxonomy" id="6238"/>
    <lineage>
        <taxon>Eukaryota</taxon>
        <taxon>Metazoa</taxon>
        <taxon>Ecdysozoa</taxon>
        <taxon>Nematoda</taxon>
        <taxon>Chromadorea</taxon>
        <taxon>Rhabditida</taxon>
        <taxon>Rhabditina</taxon>
        <taxon>Rhabditomorpha</taxon>
        <taxon>Rhabditoidea</taxon>
        <taxon>Rhabditidae</taxon>
        <taxon>Peloderinae</taxon>
        <taxon>Caenorhabditis</taxon>
    </lineage>
</organism>
<feature type="region of interest" description="Disordered" evidence="1">
    <location>
        <begin position="1"/>
        <end position="52"/>
    </location>
</feature>
<dbReference type="Proteomes" id="UP000827892">
    <property type="component" value="Chromosome X"/>
</dbReference>
<evidence type="ECO:0000256" key="1">
    <source>
        <dbReference type="SAM" id="MobiDB-lite"/>
    </source>
</evidence>
<dbReference type="AlphaFoldDB" id="A0AAE8ZUI3"/>
<protein>
    <submittedName>
        <fullName evidence="2">Uncharacterized protein</fullName>
    </submittedName>
</protein>
<gene>
    <name evidence="2" type="ORF">L3Y34_013503</name>
</gene>
<proteinExistence type="predicted"/>
<name>A0AAE8ZUI3_CAEBR</name>
<feature type="compositionally biased region" description="Low complexity" evidence="1">
    <location>
        <begin position="27"/>
        <end position="47"/>
    </location>
</feature>
<evidence type="ECO:0000313" key="2">
    <source>
        <dbReference type="EMBL" id="ULT84860.1"/>
    </source>
</evidence>
<evidence type="ECO:0000313" key="3">
    <source>
        <dbReference type="Proteomes" id="UP000827892"/>
    </source>
</evidence>
<dbReference type="EMBL" id="CP090896">
    <property type="protein sequence ID" value="ULT84860.1"/>
    <property type="molecule type" value="Genomic_DNA"/>
</dbReference>
<feature type="compositionally biased region" description="Polar residues" evidence="1">
    <location>
        <begin position="1"/>
        <end position="26"/>
    </location>
</feature>
<sequence length="95" mass="10442">MTSSGETSPRQSTFEGAQDRGSSPILQASQNEKSSKNSKSTESTASSGSAFVPFHVNDMNILSLDNLKRAIQHHEEMPKMLTQYASNMEYVDNSQ</sequence>
<accession>A0AAE8ZUI3</accession>
<reference evidence="2 3" key="1">
    <citation type="submission" date="2022-05" db="EMBL/GenBank/DDBJ databases">
        <title>Chromosome-level reference genomes for two strains of Caenorhabditis briggsae: an improved platform for comparative genomics.</title>
        <authorList>
            <person name="Stevens L."/>
            <person name="Andersen E.C."/>
        </authorList>
    </citation>
    <scope>NUCLEOTIDE SEQUENCE [LARGE SCALE GENOMIC DNA]</scope>
    <source>
        <strain evidence="2">QX1410_ONT</strain>
        <tissue evidence="2">Whole-organism</tissue>
    </source>
</reference>